<feature type="transmembrane region" description="Helical" evidence="1">
    <location>
        <begin position="27"/>
        <end position="47"/>
    </location>
</feature>
<evidence type="ECO:0000313" key="3">
    <source>
        <dbReference type="Proteomes" id="UP000612055"/>
    </source>
</evidence>
<feature type="transmembrane region" description="Helical" evidence="1">
    <location>
        <begin position="96"/>
        <end position="125"/>
    </location>
</feature>
<reference evidence="2" key="1">
    <citation type="journal article" date="2020" name="bioRxiv">
        <title>Comparative genomics of Chlamydomonas.</title>
        <authorList>
            <person name="Craig R.J."/>
            <person name="Hasan A.R."/>
            <person name="Ness R.W."/>
            <person name="Keightley P.D."/>
        </authorList>
    </citation>
    <scope>NUCLEOTIDE SEQUENCE</scope>
    <source>
        <strain evidence="2">CCAP 11/70</strain>
    </source>
</reference>
<keyword evidence="1" id="KW-0472">Membrane</keyword>
<dbReference type="InterPro" id="IPR004710">
    <property type="entry name" value="Bilac:Na_transpt"/>
</dbReference>
<dbReference type="OrthoDB" id="535341at2759"/>
<gene>
    <name evidence="2" type="ORF">HYH03_006446</name>
</gene>
<sequence length="189" mass="19210">MLGGLLVSSLVLPPRLGALARRHGPQAAASLIVLTCCPKTAAGAAYVREAGVPVVVGVAALHVAALVVGYLIPAGVGAPGWTCRTTAFQCSMRNPALGLGLAAALFHGSPALPLVAAPLVASVFVQNTLGAWMGAALCSSKPRLGITTVEGVSSQRSPQAFKAQSLEAVLRQPTFRRSSEAPAVHSKED</sequence>
<dbReference type="PANTHER" id="PTHR10361">
    <property type="entry name" value="SODIUM-BILE ACID COTRANSPORTER"/>
    <property type="match status" value="1"/>
</dbReference>
<dbReference type="InterPro" id="IPR038770">
    <property type="entry name" value="Na+/solute_symporter_sf"/>
</dbReference>
<name>A0A835Y5I4_9CHLO</name>
<keyword evidence="3" id="KW-1185">Reference proteome</keyword>
<dbReference type="AlphaFoldDB" id="A0A835Y5I4"/>
<keyword evidence="1" id="KW-1133">Transmembrane helix</keyword>
<accession>A0A835Y5I4</accession>
<dbReference type="PANTHER" id="PTHR10361:SF30">
    <property type="entry name" value="SODIUM_METABOLITE COTRANSPORTER BASS6, CHLOROPLASTIC-RELATED"/>
    <property type="match status" value="1"/>
</dbReference>
<keyword evidence="1" id="KW-0812">Transmembrane</keyword>
<proteinExistence type="predicted"/>
<organism evidence="2 3">
    <name type="scientific">Edaphochlamys debaryana</name>
    <dbReference type="NCBI Taxonomy" id="47281"/>
    <lineage>
        <taxon>Eukaryota</taxon>
        <taxon>Viridiplantae</taxon>
        <taxon>Chlorophyta</taxon>
        <taxon>core chlorophytes</taxon>
        <taxon>Chlorophyceae</taxon>
        <taxon>CS clade</taxon>
        <taxon>Chlamydomonadales</taxon>
        <taxon>Chlamydomonadales incertae sedis</taxon>
        <taxon>Edaphochlamys</taxon>
    </lineage>
</organism>
<protein>
    <submittedName>
        <fullName evidence="2">Uncharacterized protein</fullName>
    </submittedName>
</protein>
<dbReference type="Gene3D" id="1.20.1530.20">
    <property type="match status" value="1"/>
</dbReference>
<comment type="caution">
    <text evidence="2">The sequence shown here is derived from an EMBL/GenBank/DDBJ whole genome shotgun (WGS) entry which is preliminary data.</text>
</comment>
<evidence type="ECO:0000313" key="2">
    <source>
        <dbReference type="EMBL" id="KAG2495502.1"/>
    </source>
</evidence>
<dbReference type="EMBL" id="JAEHOE010000024">
    <property type="protein sequence ID" value="KAG2495502.1"/>
    <property type="molecule type" value="Genomic_DNA"/>
</dbReference>
<feature type="transmembrane region" description="Helical" evidence="1">
    <location>
        <begin position="54"/>
        <end position="76"/>
    </location>
</feature>
<dbReference type="Proteomes" id="UP000612055">
    <property type="component" value="Unassembled WGS sequence"/>
</dbReference>
<evidence type="ECO:0000256" key="1">
    <source>
        <dbReference type="SAM" id="Phobius"/>
    </source>
</evidence>